<sequence>MVELSQCVVEQVNNAEKYEVDGVTTIENKVRVAVIGTGWFGRAIAKRLLSNGFDVYLASRNPGKVGFELPCEPTSYTQALTACHIIFLCIPWAAHLTFASEFEELLNIKVVVDIANPGNIHSGTNLGISIAERLQRSLPGAQIVKGFNTISAYSMSNDIKGLNQEVYLCSDYPEALKEVSTLTRTLGYNPVDSGTLSQARNIEAIPLALFEEWRKPTTFTLILLFFFIFYNILSEQLIKNVSWALFPLNNMNSIFASTSMNLFAVANFAGCVANVIQLWTGTAQQQFPQWLASWLNHR</sequence>
<dbReference type="InterPro" id="IPR028939">
    <property type="entry name" value="P5C_Rdtase_cat_N"/>
</dbReference>
<feature type="transmembrane region" description="Helical" evidence="2">
    <location>
        <begin position="253"/>
        <end position="276"/>
    </location>
</feature>
<evidence type="ECO:0000256" key="1">
    <source>
        <dbReference type="ARBA" id="ARBA00023002"/>
    </source>
</evidence>
<feature type="transmembrane region" description="Helical" evidence="2">
    <location>
        <begin position="216"/>
        <end position="233"/>
    </location>
</feature>
<proteinExistence type="predicted"/>
<feature type="domain" description="Pyrroline-5-carboxylate reductase catalytic N-terminal" evidence="3">
    <location>
        <begin position="31"/>
        <end position="117"/>
    </location>
</feature>
<organism evidence="4 5">
    <name type="scientific">Basidiobolus ranarum</name>
    <dbReference type="NCBI Taxonomy" id="34480"/>
    <lineage>
        <taxon>Eukaryota</taxon>
        <taxon>Fungi</taxon>
        <taxon>Fungi incertae sedis</taxon>
        <taxon>Zoopagomycota</taxon>
        <taxon>Entomophthoromycotina</taxon>
        <taxon>Basidiobolomycetes</taxon>
        <taxon>Basidiobolales</taxon>
        <taxon>Basidiobolaceae</taxon>
        <taxon>Basidiobolus</taxon>
    </lineage>
</organism>
<reference evidence="4 5" key="1">
    <citation type="submission" date="2023-04" db="EMBL/GenBank/DDBJ databases">
        <title>Genome of Basidiobolus ranarum AG-B5.</title>
        <authorList>
            <person name="Stajich J.E."/>
            <person name="Carter-House D."/>
            <person name="Gryganskyi A."/>
        </authorList>
    </citation>
    <scope>NUCLEOTIDE SEQUENCE [LARGE SCALE GENOMIC DNA]</scope>
    <source>
        <strain evidence="4 5">AG-B5</strain>
    </source>
</reference>
<name>A0ABR2VSU3_9FUNG</name>
<gene>
    <name evidence="4" type="primary">STEAP4</name>
    <name evidence="4" type="ORF">K7432_012665</name>
</gene>
<dbReference type="InterPro" id="IPR051267">
    <property type="entry name" value="STEAP_metalloreductase"/>
</dbReference>
<dbReference type="SUPFAM" id="SSF51735">
    <property type="entry name" value="NAD(P)-binding Rossmann-fold domains"/>
    <property type="match status" value="1"/>
</dbReference>
<dbReference type="PANTHER" id="PTHR14239">
    <property type="entry name" value="DUDULIN-RELATED"/>
    <property type="match status" value="1"/>
</dbReference>
<protein>
    <submittedName>
        <fullName evidence="4">Metalloreductase steap4</fullName>
    </submittedName>
</protein>
<dbReference type="Pfam" id="PF03807">
    <property type="entry name" value="F420_oxidored"/>
    <property type="match status" value="1"/>
</dbReference>
<keyword evidence="2" id="KW-0812">Transmembrane</keyword>
<evidence type="ECO:0000259" key="3">
    <source>
        <dbReference type="Pfam" id="PF03807"/>
    </source>
</evidence>
<keyword evidence="1" id="KW-0560">Oxidoreductase</keyword>
<dbReference type="InterPro" id="IPR036291">
    <property type="entry name" value="NAD(P)-bd_dom_sf"/>
</dbReference>
<keyword evidence="2" id="KW-0472">Membrane</keyword>
<evidence type="ECO:0000313" key="5">
    <source>
        <dbReference type="Proteomes" id="UP001479436"/>
    </source>
</evidence>
<evidence type="ECO:0000313" key="4">
    <source>
        <dbReference type="EMBL" id="KAK9696040.1"/>
    </source>
</evidence>
<accession>A0ABR2VSU3</accession>
<comment type="caution">
    <text evidence="4">The sequence shown here is derived from an EMBL/GenBank/DDBJ whole genome shotgun (WGS) entry which is preliminary data.</text>
</comment>
<dbReference type="PANTHER" id="PTHR14239:SF0">
    <property type="entry name" value="F420-DEPENDENT NADP REDUCTASE"/>
    <property type="match status" value="1"/>
</dbReference>
<evidence type="ECO:0000256" key="2">
    <source>
        <dbReference type="SAM" id="Phobius"/>
    </source>
</evidence>
<dbReference type="Gene3D" id="3.40.50.720">
    <property type="entry name" value="NAD(P)-binding Rossmann-like Domain"/>
    <property type="match status" value="1"/>
</dbReference>
<dbReference type="Proteomes" id="UP001479436">
    <property type="component" value="Unassembled WGS sequence"/>
</dbReference>
<keyword evidence="5" id="KW-1185">Reference proteome</keyword>
<dbReference type="EMBL" id="JASJQH010008009">
    <property type="protein sequence ID" value="KAK9696040.1"/>
    <property type="molecule type" value="Genomic_DNA"/>
</dbReference>
<keyword evidence="2" id="KW-1133">Transmembrane helix</keyword>